<comment type="subcellular location">
    <subcellularLocation>
        <location evidence="2">Peroxisome</location>
    </subcellularLocation>
</comment>
<evidence type="ECO:0000256" key="3">
    <source>
        <dbReference type="ARBA" id="ARBA00006288"/>
    </source>
</evidence>
<reference evidence="19" key="1">
    <citation type="submission" date="2021-01" db="EMBL/GenBank/DDBJ databases">
        <authorList>
            <person name="Corre E."/>
            <person name="Pelletier E."/>
            <person name="Niang G."/>
            <person name="Scheremetjew M."/>
            <person name="Finn R."/>
            <person name="Kale V."/>
            <person name="Holt S."/>
            <person name="Cochrane G."/>
            <person name="Meng A."/>
            <person name="Brown T."/>
            <person name="Cohen L."/>
        </authorList>
    </citation>
    <scope>NUCLEOTIDE SEQUENCE</scope>
    <source>
        <strain evidence="19">NY070348D</strain>
    </source>
</reference>
<evidence type="ECO:0000259" key="14">
    <source>
        <dbReference type="Pfam" id="PF01756"/>
    </source>
</evidence>
<feature type="domain" description="Acyl-CoA oxidase C-terminal" evidence="14">
    <location>
        <begin position="509"/>
        <end position="680"/>
    </location>
</feature>
<dbReference type="Gene3D" id="1.10.540.10">
    <property type="entry name" value="Acyl-CoA dehydrogenase/oxidase, N-terminal domain"/>
    <property type="match status" value="1"/>
</dbReference>
<dbReference type="Pfam" id="PF14749">
    <property type="entry name" value="Acyl-CoA_ox_N"/>
    <property type="match status" value="1"/>
</dbReference>
<dbReference type="InterPro" id="IPR012258">
    <property type="entry name" value="Acyl-CoA_oxidase"/>
</dbReference>
<dbReference type="InterPro" id="IPR009100">
    <property type="entry name" value="AcylCoA_DH/oxidase_NM_dom_sf"/>
</dbReference>
<keyword evidence="7" id="KW-0560">Oxidoreductase</keyword>
<dbReference type="Pfam" id="PF22924">
    <property type="entry name" value="ACOX_C_alpha1"/>
    <property type="match status" value="1"/>
</dbReference>
<gene>
    <name evidence="18" type="ORF">QSP1433_LOCUS8075</name>
    <name evidence="19" type="ORF">QSP1433_LOCUS8076</name>
</gene>
<feature type="domain" description="Acyl-CoA oxidase C-alpha1" evidence="17">
    <location>
        <begin position="296"/>
        <end position="462"/>
    </location>
</feature>
<dbReference type="Gene3D" id="1.20.140.10">
    <property type="entry name" value="Butyryl-CoA Dehydrogenase, subunit A, domain 3"/>
    <property type="match status" value="2"/>
</dbReference>
<evidence type="ECO:0000256" key="13">
    <source>
        <dbReference type="SAM" id="MobiDB-lite"/>
    </source>
</evidence>
<dbReference type="FunFam" id="2.40.110.10:FF:000003">
    <property type="entry name" value="Acyl-coenzyme A oxidase"/>
    <property type="match status" value="1"/>
</dbReference>
<evidence type="ECO:0000256" key="10">
    <source>
        <dbReference type="PIRNR" id="PIRNR000168"/>
    </source>
</evidence>
<comment type="similarity">
    <text evidence="3 10">Belongs to the acyl-CoA oxidase family.</text>
</comment>
<dbReference type="SUPFAM" id="SSF47203">
    <property type="entry name" value="Acyl-CoA dehydrogenase C-terminal domain-like"/>
    <property type="match status" value="2"/>
</dbReference>
<keyword evidence="6" id="KW-0276">Fatty acid metabolism</keyword>
<keyword evidence="9" id="KW-0576">Peroxisome</keyword>
<organism evidence="19">
    <name type="scientific">Mucochytrium quahogii</name>
    <dbReference type="NCBI Taxonomy" id="96639"/>
    <lineage>
        <taxon>Eukaryota</taxon>
        <taxon>Sar</taxon>
        <taxon>Stramenopiles</taxon>
        <taxon>Bigyra</taxon>
        <taxon>Labyrinthulomycetes</taxon>
        <taxon>Thraustochytrida</taxon>
        <taxon>Thraustochytriidae</taxon>
        <taxon>Mucochytrium</taxon>
    </lineage>
</organism>
<evidence type="ECO:0000256" key="4">
    <source>
        <dbReference type="ARBA" id="ARBA00022630"/>
    </source>
</evidence>
<evidence type="ECO:0000256" key="6">
    <source>
        <dbReference type="ARBA" id="ARBA00022832"/>
    </source>
</evidence>
<name>A0A7S2WF32_9STRA</name>
<protein>
    <recommendedName>
        <fullName evidence="10">Acyl-coenzyme A oxidase</fullName>
    </recommendedName>
</protein>
<dbReference type="EMBL" id="HBHK01012807">
    <property type="protein sequence ID" value="CAD9683428.1"/>
    <property type="molecule type" value="Transcribed_RNA"/>
</dbReference>
<dbReference type="GO" id="GO:0005504">
    <property type="term" value="F:fatty acid binding"/>
    <property type="evidence" value="ECO:0007669"/>
    <property type="project" value="TreeGrafter"/>
</dbReference>
<dbReference type="InterPro" id="IPR029320">
    <property type="entry name" value="Acyl-CoA_ox_N"/>
</dbReference>
<evidence type="ECO:0000313" key="19">
    <source>
        <dbReference type="EMBL" id="CAD9683433.1"/>
    </source>
</evidence>
<dbReference type="Pfam" id="PF02770">
    <property type="entry name" value="Acyl-CoA_dh_M"/>
    <property type="match status" value="1"/>
</dbReference>
<dbReference type="SUPFAM" id="SSF56645">
    <property type="entry name" value="Acyl-CoA dehydrogenase NM domain-like"/>
    <property type="match status" value="1"/>
</dbReference>
<feature type="domain" description="Acyl-CoA oxidase/dehydrogenase middle" evidence="15">
    <location>
        <begin position="154"/>
        <end position="261"/>
    </location>
</feature>
<dbReference type="FunFam" id="1.20.140.10:FF:000007">
    <property type="entry name" value="Acyl-coenzyme A oxidase"/>
    <property type="match status" value="1"/>
</dbReference>
<feature type="domain" description="Acyl-coenzyme A oxidase N-terminal" evidence="16">
    <location>
        <begin position="33"/>
        <end position="150"/>
    </location>
</feature>
<dbReference type="EMBL" id="HBHK01012808">
    <property type="protein sequence ID" value="CAD9683433.1"/>
    <property type="molecule type" value="Transcribed_RNA"/>
</dbReference>
<dbReference type="InterPro" id="IPR002655">
    <property type="entry name" value="Acyl-CoA_oxidase_C"/>
</dbReference>
<dbReference type="PIRSF" id="PIRSF000168">
    <property type="entry name" value="Acyl-CoA_oxidase"/>
    <property type="match status" value="1"/>
</dbReference>
<evidence type="ECO:0000259" key="15">
    <source>
        <dbReference type="Pfam" id="PF02770"/>
    </source>
</evidence>
<dbReference type="InterPro" id="IPR006091">
    <property type="entry name" value="Acyl-CoA_Oxase/DH_mid-dom"/>
</dbReference>
<feature type="binding site" evidence="12">
    <location>
        <position position="157"/>
    </location>
    <ligand>
        <name>FAD</name>
        <dbReference type="ChEBI" id="CHEBI:57692"/>
    </ligand>
</feature>
<accession>A0A7S2WF32</accession>
<dbReference type="GO" id="GO:0003997">
    <property type="term" value="F:acyl-CoA oxidase activity"/>
    <property type="evidence" value="ECO:0007669"/>
    <property type="project" value="InterPro"/>
</dbReference>
<dbReference type="InterPro" id="IPR046373">
    <property type="entry name" value="Acyl-CoA_Oxase/DH_mid-dom_sf"/>
</dbReference>
<dbReference type="Gene3D" id="2.40.110.10">
    <property type="entry name" value="Butyryl-CoA Dehydrogenase, subunit A, domain 2"/>
    <property type="match status" value="1"/>
</dbReference>
<keyword evidence="8" id="KW-0443">Lipid metabolism</keyword>
<dbReference type="Pfam" id="PF01756">
    <property type="entry name" value="ACOX"/>
    <property type="match status" value="1"/>
</dbReference>
<feature type="region of interest" description="Disordered" evidence="13">
    <location>
        <begin position="693"/>
        <end position="712"/>
    </location>
</feature>
<evidence type="ECO:0000256" key="5">
    <source>
        <dbReference type="ARBA" id="ARBA00022827"/>
    </source>
</evidence>
<dbReference type="GO" id="GO:0033540">
    <property type="term" value="P:fatty acid beta-oxidation using acyl-CoA oxidase"/>
    <property type="evidence" value="ECO:0007669"/>
    <property type="project" value="TreeGrafter"/>
</dbReference>
<evidence type="ECO:0000256" key="12">
    <source>
        <dbReference type="PIRSR" id="PIRSR000168-2"/>
    </source>
</evidence>
<evidence type="ECO:0000256" key="11">
    <source>
        <dbReference type="PIRSR" id="PIRSR000168-1"/>
    </source>
</evidence>
<evidence type="ECO:0000313" key="18">
    <source>
        <dbReference type="EMBL" id="CAD9683428.1"/>
    </source>
</evidence>
<sequence>MDGGMAPSGEQGWNSGGTAKELVEERAKASFEVEKMTNFIDGGLKETMRRRWITDSTEELNDVGGTSKRFDLERDGKKGAIASNFKHFMDIHKKHLDRFFVPKGREMMYMTMGQTMGGYPGLGLFLTTLVGQCSPEQLGWWLPRAYAMGITGSYAQTELGHGSNVRGLQTTAVYDRDTQEFILNTPTLQSIKWWPSSMATSTHTVLYAQLVIDGKEYGLHVFFLQLRDENLLPLPGIEVGDLGTKMGENEVDIGYLRLKDVRVPRKHMMEKRQHVEPDGTYVKHDLGGGNNEKAAYLTMMTARTQMVGGSAIFLSKGATIAMRYNAVRRQGFVDTAKGQSYRAAENKIIDYKMNQYVLLSKLSLAFAIRFTFNWLMDRMDELSANPDDLGADLPEIHASAAGLKGYCCNAAALGLEELRKSCGGAGYLMASGIAGLVSDYKWRATAEGETTVMLLQTARYLMKAAGDAEAGRPLAGLTECLSVLKGPNVVPQAPKPATRADEYLSIGYLLEWFRYRTVCQVKITKDALNARMNSGQTYDQAWSELTLRAATTGQSHVLYFMLTKFSQMVETCEDAQCRSVLERVCALFALSDMIDGKQWTGLIDVVQFQLIEHATSLVCSALRPDAIALTDCWDYNDKALNSTIGSKDGNVYENQYLAAKNAPINQKPVPEFFDAIKPFLDMEFLSLRNKTVEECDPGDTESYPPPLNKAKL</sequence>
<evidence type="ECO:0000259" key="16">
    <source>
        <dbReference type="Pfam" id="PF14749"/>
    </source>
</evidence>
<dbReference type="InterPro" id="IPR055060">
    <property type="entry name" value="ACOX_C_alpha1"/>
</dbReference>
<evidence type="ECO:0000256" key="1">
    <source>
        <dbReference type="ARBA" id="ARBA00001974"/>
    </source>
</evidence>
<evidence type="ECO:0000256" key="2">
    <source>
        <dbReference type="ARBA" id="ARBA00004275"/>
    </source>
</evidence>
<dbReference type="InterPro" id="IPR037069">
    <property type="entry name" value="AcylCoA_DH/ox_N_sf"/>
</dbReference>
<feature type="active site" description="Proton acceptor" evidence="11">
    <location>
        <position position="447"/>
    </location>
</feature>
<evidence type="ECO:0000256" key="8">
    <source>
        <dbReference type="ARBA" id="ARBA00023098"/>
    </source>
</evidence>
<evidence type="ECO:0000256" key="7">
    <source>
        <dbReference type="ARBA" id="ARBA00023002"/>
    </source>
</evidence>
<evidence type="ECO:0000259" key="17">
    <source>
        <dbReference type="Pfam" id="PF22924"/>
    </source>
</evidence>
<dbReference type="PANTHER" id="PTHR10909:SF250">
    <property type="entry name" value="PEROXISOMAL ACYL-COENZYME A OXIDASE 1"/>
    <property type="match status" value="1"/>
</dbReference>
<dbReference type="InterPro" id="IPR036250">
    <property type="entry name" value="AcylCo_DH-like_C"/>
</dbReference>
<comment type="cofactor">
    <cofactor evidence="1">
        <name>FAD</name>
        <dbReference type="ChEBI" id="CHEBI:57692"/>
    </cofactor>
</comment>
<dbReference type="GO" id="GO:0055088">
    <property type="term" value="P:lipid homeostasis"/>
    <property type="evidence" value="ECO:0007669"/>
    <property type="project" value="TreeGrafter"/>
</dbReference>
<dbReference type="GO" id="GO:0071949">
    <property type="term" value="F:FAD binding"/>
    <property type="evidence" value="ECO:0007669"/>
    <property type="project" value="InterPro"/>
</dbReference>
<keyword evidence="5 10" id="KW-0274">FAD</keyword>
<proteinExistence type="inferred from homology"/>
<dbReference type="GO" id="GO:0005777">
    <property type="term" value="C:peroxisome"/>
    <property type="evidence" value="ECO:0007669"/>
    <property type="project" value="UniProtKB-SubCell"/>
</dbReference>
<feature type="compositionally biased region" description="Pro residues" evidence="13">
    <location>
        <begin position="703"/>
        <end position="712"/>
    </location>
</feature>
<dbReference type="AlphaFoldDB" id="A0A7S2WF32"/>
<keyword evidence="4 10" id="KW-0285">Flavoprotein</keyword>
<dbReference type="PANTHER" id="PTHR10909">
    <property type="entry name" value="ELECTRON TRANSPORT OXIDOREDUCTASE"/>
    <property type="match status" value="1"/>
</dbReference>
<evidence type="ECO:0000256" key="9">
    <source>
        <dbReference type="ARBA" id="ARBA00023140"/>
    </source>
</evidence>